<dbReference type="PANTHER" id="PTHR48090:SF7">
    <property type="entry name" value="RFBJ PROTEIN"/>
    <property type="match status" value="1"/>
</dbReference>
<keyword evidence="1" id="KW-0812">Transmembrane</keyword>
<feature type="transmembrane region" description="Helical" evidence="1">
    <location>
        <begin position="487"/>
        <end position="506"/>
    </location>
</feature>
<feature type="domain" description="Glycosyltransferase 2-like" evidence="2">
    <location>
        <begin position="39"/>
        <end position="192"/>
    </location>
</feature>
<evidence type="ECO:0000259" key="3">
    <source>
        <dbReference type="Pfam" id="PF08241"/>
    </source>
</evidence>
<dbReference type="SUPFAM" id="SSF53448">
    <property type="entry name" value="Nucleotide-diphospho-sugar transferases"/>
    <property type="match status" value="1"/>
</dbReference>
<dbReference type="Gene3D" id="3.40.50.150">
    <property type="entry name" value="Vaccinia Virus protein VP39"/>
    <property type="match status" value="1"/>
</dbReference>
<dbReference type="InterPro" id="IPR001173">
    <property type="entry name" value="Glyco_trans_2-like"/>
</dbReference>
<dbReference type="CDD" id="cd02440">
    <property type="entry name" value="AdoMet_MTases"/>
    <property type="match status" value="1"/>
</dbReference>
<gene>
    <name evidence="4" type="ORF">COV01_03510</name>
</gene>
<dbReference type="SUPFAM" id="SSF53335">
    <property type="entry name" value="S-adenosyl-L-methionine-dependent methyltransferases"/>
    <property type="match status" value="1"/>
</dbReference>
<dbReference type="CDD" id="cd04179">
    <property type="entry name" value="DPM_DPG-synthase_like"/>
    <property type="match status" value="1"/>
</dbReference>
<comment type="caution">
    <text evidence="4">The sequence shown here is derived from an EMBL/GenBank/DDBJ whole genome shotgun (WGS) entry which is preliminary data.</text>
</comment>
<protein>
    <recommendedName>
        <fullName evidence="6">Glycosyltransferase 2-like domain-containing protein</fullName>
    </recommendedName>
</protein>
<accession>A0A2M8LB87</accession>
<feature type="transmembrane region" description="Helical" evidence="1">
    <location>
        <begin position="526"/>
        <end position="548"/>
    </location>
</feature>
<sequence>MHDLGYRYSFTYLVLLSMDFSHSGAIYLGNLKKDMKKLSIIIPAYNEEKTLSEILRRVKSVSIPGWETEIIVVNDASTDSTRTVLDTHSDIVAIHHDENRGKGSAVATGLSQATGDYILIQDADLEYDPAEIPLLISSLRDGVSMVYGSRNLHHEPRHGFWVQRAGVWFITKLINVLYGVELTDVWTCYKLFPNDAKKLFVSGRFESELVFTVRALRGGHTIGEAPISHTPRDAGEGKKIRYRDGVRAILHILSDRLLHLRGRGDRRAKDASSLIVDPVDKKPLTQRGDTLVSVSGVEYLIDTAGRPHLVSASSFSTNADQHESGITWLKSFLKQFPILYYTIWHIFCPVLMLVNGPRKIRRFIKQGTPILDIGSGPERLGKDFINVDIFPFPEVDIVADASVLPFRTGSVDAMVSESVFEHVPDASRFASEMARVLAPGGYMYVSAPFIHPYHTSPDDFNRWTMSGLKYLFRDLEIVESGVRTGPWSALLMFLAYWLGVILSFGSRKLAPFITHALFLVIGPLKFLDLLFMWIPGSEVVATHLYILARKKS</sequence>
<dbReference type="InterPro" id="IPR029044">
    <property type="entry name" value="Nucleotide-diphossugar_trans"/>
</dbReference>
<dbReference type="Gene3D" id="3.90.550.10">
    <property type="entry name" value="Spore Coat Polysaccharide Biosynthesis Protein SpsA, Chain A"/>
    <property type="match status" value="1"/>
</dbReference>
<evidence type="ECO:0000259" key="2">
    <source>
        <dbReference type="Pfam" id="PF00535"/>
    </source>
</evidence>
<organism evidence="4 5">
    <name type="scientific">Candidatus Taylorbacteria bacterium CG10_big_fil_rev_8_21_14_0_10_41_48</name>
    <dbReference type="NCBI Taxonomy" id="1975024"/>
    <lineage>
        <taxon>Bacteria</taxon>
        <taxon>Candidatus Tayloriibacteriota</taxon>
    </lineage>
</organism>
<evidence type="ECO:0008006" key="6">
    <source>
        <dbReference type="Google" id="ProtNLM"/>
    </source>
</evidence>
<dbReference type="EMBL" id="PFEQ01000014">
    <property type="protein sequence ID" value="PJE73882.1"/>
    <property type="molecule type" value="Genomic_DNA"/>
</dbReference>
<dbReference type="InterPro" id="IPR013216">
    <property type="entry name" value="Methyltransf_11"/>
</dbReference>
<proteinExistence type="predicted"/>
<dbReference type="Pfam" id="PF08241">
    <property type="entry name" value="Methyltransf_11"/>
    <property type="match status" value="1"/>
</dbReference>
<dbReference type="PANTHER" id="PTHR48090">
    <property type="entry name" value="UNDECAPRENYL-PHOSPHATE 4-DEOXY-4-FORMAMIDO-L-ARABINOSE TRANSFERASE-RELATED"/>
    <property type="match status" value="1"/>
</dbReference>
<dbReference type="Proteomes" id="UP000228700">
    <property type="component" value="Unassembled WGS sequence"/>
</dbReference>
<evidence type="ECO:0000313" key="5">
    <source>
        <dbReference type="Proteomes" id="UP000228700"/>
    </source>
</evidence>
<reference evidence="5" key="1">
    <citation type="submission" date="2017-09" db="EMBL/GenBank/DDBJ databases">
        <title>Depth-based differentiation of microbial function through sediment-hosted aquifers and enrichment of novel symbionts in the deep terrestrial subsurface.</title>
        <authorList>
            <person name="Probst A.J."/>
            <person name="Ladd B."/>
            <person name="Jarett J.K."/>
            <person name="Geller-Mcgrath D.E."/>
            <person name="Sieber C.M.K."/>
            <person name="Emerson J.B."/>
            <person name="Anantharaman K."/>
            <person name="Thomas B.C."/>
            <person name="Malmstrom R."/>
            <person name="Stieglmeier M."/>
            <person name="Klingl A."/>
            <person name="Woyke T."/>
            <person name="Ryan C.M."/>
            <person name="Banfield J.F."/>
        </authorList>
    </citation>
    <scope>NUCLEOTIDE SEQUENCE [LARGE SCALE GENOMIC DNA]</scope>
</reference>
<name>A0A2M8LB87_9BACT</name>
<keyword evidence="1" id="KW-1133">Transmembrane helix</keyword>
<feature type="transmembrane region" description="Helical" evidence="1">
    <location>
        <begin position="338"/>
        <end position="356"/>
    </location>
</feature>
<dbReference type="InterPro" id="IPR050256">
    <property type="entry name" value="Glycosyltransferase_2"/>
</dbReference>
<dbReference type="InterPro" id="IPR029063">
    <property type="entry name" value="SAM-dependent_MTases_sf"/>
</dbReference>
<evidence type="ECO:0000313" key="4">
    <source>
        <dbReference type="EMBL" id="PJE73882.1"/>
    </source>
</evidence>
<dbReference type="Pfam" id="PF00535">
    <property type="entry name" value="Glycos_transf_2"/>
    <property type="match status" value="1"/>
</dbReference>
<evidence type="ECO:0000256" key="1">
    <source>
        <dbReference type="SAM" id="Phobius"/>
    </source>
</evidence>
<dbReference type="AlphaFoldDB" id="A0A2M8LB87"/>
<feature type="domain" description="Methyltransferase type 11" evidence="3">
    <location>
        <begin position="397"/>
        <end position="444"/>
    </location>
</feature>
<keyword evidence="1" id="KW-0472">Membrane</keyword>
<dbReference type="GO" id="GO:0008757">
    <property type="term" value="F:S-adenosylmethionine-dependent methyltransferase activity"/>
    <property type="evidence" value="ECO:0007669"/>
    <property type="project" value="InterPro"/>
</dbReference>